<proteinExistence type="predicted"/>
<keyword evidence="3" id="KW-1185">Reference proteome</keyword>
<dbReference type="Proteomes" id="UP000005408">
    <property type="component" value="Unassembled WGS sequence"/>
</dbReference>
<feature type="signal peptide" evidence="1">
    <location>
        <begin position="1"/>
        <end position="25"/>
    </location>
</feature>
<keyword evidence="1" id="KW-0732">Signal</keyword>
<dbReference type="EnsemblMetazoa" id="G19316.1">
    <property type="protein sequence ID" value="G19316.1:cds"/>
    <property type="gene ID" value="G19316"/>
</dbReference>
<sequence length="342" mass="38380">MNCSAFSIVIGLILLLLQNCQSVMAGVDWETAYKRCSLQNDSLVDIQDVQNHFSFLKGLLPIWSSVKGHFTPWIAYRGCFRKSVCTESTRSQLKQQSSHYIDNNTAGNCYFECISKNNTNGDCANKANFFFALSKSLCLCLCGNAPLQNISNSSKCELSCGSSIDNGECGGIGHFSLYEPMHIKLPETYFGGFCLTCRARSDLINTQLYSGDCNGNIAGYCITNNGRMSLPPLVSTFASYWNHCKNQKQQANHHHGSNDSTYSDLVATSKRQVDSHIYTTLPYNKQALFFCCQKVLNLLLRGKIGRQQMNIADHKTTPFLIYEMYRITYHISKNKEQRSGPQ</sequence>
<evidence type="ECO:0000313" key="3">
    <source>
        <dbReference type="Proteomes" id="UP000005408"/>
    </source>
</evidence>
<protein>
    <recommendedName>
        <fullName evidence="4">WSC domain-containing protein</fullName>
    </recommendedName>
</protein>
<evidence type="ECO:0000313" key="2">
    <source>
        <dbReference type="EnsemblMetazoa" id="G19316.1:cds"/>
    </source>
</evidence>
<evidence type="ECO:0008006" key="4">
    <source>
        <dbReference type="Google" id="ProtNLM"/>
    </source>
</evidence>
<name>A0A8W8JGX4_MAGGI</name>
<accession>A0A8W8JGX4</accession>
<evidence type="ECO:0000256" key="1">
    <source>
        <dbReference type="SAM" id="SignalP"/>
    </source>
</evidence>
<dbReference type="AlphaFoldDB" id="A0A8W8JGX4"/>
<feature type="chain" id="PRO_5036449045" description="WSC domain-containing protein" evidence="1">
    <location>
        <begin position="26"/>
        <end position="342"/>
    </location>
</feature>
<organism evidence="2 3">
    <name type="scientific">Magallana gigas</name>
    <name type="common">Pacific oyster</name>
    <name type="synonym">Crassostrea gigas</name>
    <dbReference type="NCBI Taxonomy" id="29159"/>
    <lineage>
        <taxon>Eukaryota</taxon>
        <taxon>Metazoa</taxon>
        <taxon>Spiralia</taxon>
        <taxon>Lophotrochozoa</taxon>
        <taxon>Mollusca</taxon>
        <taxon>Bivalvia</taxon>
        <taxon>Autobranchia</taxon>
        <taxon>Pteriomorphia</taxon>
        <taxon>Ostreida</taxon>
        <taxon>Ostreoidea</taxon>
        <taxon>Ostreidae</taxon>
        <taxon>Magallana</taxon>
    </lineage>
</organism>
<reference evidence="2" key="1">
    <citation type="submission" date="2022-08" db="UniProtKB">
        <authorList>
            <consortium name="EnsemblMetazoa"/>
        </authorList>
    </citation>
    <scope>IDENTIFICATION</scope>
    <source>
        <strain evidence="2">05x7-T-G4-1.051#20</strain>
    </source>
</reference>